<evidence type="ECO:0000313" key="4">
    <source>
        <dbReference type="Proteomes" id="UP001265259"/>
    </source>
</evidence>
<dbReference type="InterPro" id="IPR004175">
    <property type="entry name" value="RNA_CPDase"/>
</dbReference>
<feature type="active site" description="Proton donor" evidence="2">
    <location>
        <position position="37"/>
    </location>
</feature>
<keyword evidence="1 2" id="KW-0378">Hydrolase</keyword>
<evidence type="ECO:0000313" key="3">
    <source>
        <dbReference type="EMBL" id="MDT0682792.1"/>
    </source>
</evidence>
<dbReference type="EC" id="3.1.4.58" evidence="2"/>
<evidence type="ECO:0000256" key="1">
    <source>
        <dbReference type="ARBA" id="ARBA00022801"/>
    </source>
</evidence>
<name>A0ABU3DGE9_9RHOB</name>
<dbReference type="InterPro" id="IPR009097">
    <property type="entry name" value="Cyclic_Pdiesterase"/>
</dbReference>
<dbReference type="PANTHER" id="PTHR35561">
    <property type="entry name" value="RNA 2',3'-CYCLIC PHOSPHODIESTERASE"/>
    <property type="match status" value="1"/>
</dbReference>
<dbReference type="HAMAP" id="MF_01940">
    <property type="entry name" value="RNA_CPDase"/>
    <property type="match status" value="1"/>
</dbReference>
<dbReference type="Proteomes" id="UP001265259">
    <property type="component" value="Unassembled WGS sequence"/>
</dbReference>
<proteinExistence type="inferred from homology"/>
<keyword evidence="4" id="KW-1185">Reference proteome</keyword>
<comment type="catalytic activity">
    <reaction evidence="2">
        <text>a 3'-end 2',3'-cyclophospho-ribonucleotide-RNA + H2O = a 3'-end 2'-phospho-ribonucleotide-RNA + H(+)</text>
        <dbReference type="Rhea" id="RHEA:11828"/>
        <dbReference type="Rhea" id="RHEA-COMP:10464"/>
        <dbReference type="Rhea" id="RHEA-COMP:17353"/>
        <dbReference type="ChEBI" id="CHEBI:15377"/>
        <dbReference type="ChEBI" id="CHEBI:15378"/>
        <dbReference type="ChEBI" id="CHEBI:83064"/>
        <dbReference type="ChEBI" id="CHEBI:173113"/>
        <dbReference type="EC" id="3.1.4.58"/>
    </reaction>
</comment>
<dbReference type="Pfam" id="PF13563">
    <property type="entry name" value="2_5_RNA_ligase2"/>
    <property type="match status" value="1"/>
</dbReference>
<protein>
    <recommendedName>
        <fullName evidence="2">RNA 2',3'-cyclic phosphodiesterase</fullName>
        <shortName evidence="2">RNA 2',3'-CPDase</shortName>
        <ecNumber evidence="2">3.1.4.58</ecNumber>
    </recommendedName>
</protein>
<feature type="short sequence motif" description="HXTX 1" evidence="2">
    <location>
        <begin position="37"/>
        <end position="40"/>
    </location>
</feature>
<feature type="active site" description="Proton acceptor" evidence="2">
    <location>
        <position position="120"/>
    </location>
</feature>
<reference evidence="3 4" key="1">
    <citation type="submission" date="2023-09" db="EMBL/GenBank/DDBJ databases">
        <authorList>
            <person name="Rey-Velasco X."/>
        </authorList>
    </citation>
    <scope>NUCLEOTIDE SEQUENCE [LARGE SCALE GENOMIC DNA]</scope>
    <source>
        <strain evidence="3 4">F158</strain>
    </source>
</reference>
<comment type="similarity">
    <text evidence="2">Belongs to the 2H phosphoesterase superfamily. ThpR family.</text>
</comment>
<comment type="caution">
    <text evidence="2">Lacks conserved residue(s) required for the propagation of feature annotation.</text>
</comment>
<dbReference type="NCBIfam" id="TIGR02258">
    <property type="entry name" value="2_5_ligase"/>
    <property type="match status" value="1"/>
</dbReference>
<sequence length="184" mass="20078">MIRLFAAIPLPGEVRERLTDIAIDTPVGRAVDADLVHLTLSFFGEVTEPQGADLHAALLEVKGAPFDLALSGLGVFGRTRPRIAYAAVLPSEPLMRLQAKVAQAGRAAGLELETRRFVPHVSLVRLSGHRAEAAPIADFVVEENDAFEESVEVTGFCLYRSTLHRDGPHYDRLHGYPLGAFREV</sequence>
<dbReference type="SUPFAM" id="SSF55144">
    <property type="entry name" value="LigT-like"/>
    <property type="match status" value="1"/>
</dbReference>
<gene>
    <name evidence="3" type="primary">thpR</name>
    <name evidence="3" type="ORF">RM543_08845</name>
</gene>
<accession>A0ABU3DGE9</accession>
<comment type="caution">
    <text evidence="3">The sequence shown here is derived from an EMBL/GenBank/DDBJ whole genome shotgun (WGS) entry which is preliminary data.</text>
</comment>
<evidence type="ECO:0000256" key="2">
    <source>
        <dbReference type="HAMAP-Rule" id="MF_01940"/>
    </source>
</evidence>
<dbReference type="RefSeq" id="WP_311690684.1">
    <property type="nucleotide sequence ID" value="NZ_JAVRHL010000002.1"/>
</dbReference>
<dbReference type="PANTHER" id="PTHR35561:SF1">
    <property type="entry name" value="RNA 2',3'-CYCLIC PHOSPHODIESTERASE"/>
    <property type="match status" value="1"/>
</dbReference>
<comment type="function">
    <text evidence="2">Hydrolyzes RNA 2',3'-cyclic phosphodiester to an RNA 2'-phosphomonoester.</text>
</comment>
<dbReference type="EMBL" id="JAVRHL010000002">
    <property type="protein sequence ID" value="MDT0682792.1"/>
    <property type="molecule type" value="Genomic_DNA"/>
</dbReference>
<dbReference type="Gene3D" id="3.90.1140.10">
    <property type="entry name" value="Cyclic phosphodiesterase"/>
    <property type="match status" value="1"/>
</dbReference>
<organism evidence="3 4">
    <name type="scientific">Tropicimonas omnivorans</name>
    <dbReference type="NCBI Taxonomy" id="3075590"/>
    <lineage>
        <taxon>Bacteria</taxon>
        <taxon>Pseudomonadati</taxon>
        <taxon>Pseudomonadota</taxon>
        <taxon>Alphaproteobacteria</taxon>
        <taxon>Rhodobacterales</taxon>
        <taxon>Roseobacteraceae</taxon>
        <taxon>Tropicimonas</taxon>
    </lineage>
</organism>